<evidence type="ECO:0000256" key="4">
    <source>
        <dbReference type="ARBA" id="ARBA00012531"/>
    </source>
</evidence>
<dbReference type="OrthoDB" id="21825at2"/>
<dbReference type="GO" id="GO:0046872">
    <property type="term" value="F:metal ion binding"/>
    <property type="evidence" value="ECO:0007669"/>
    <property type="project" value="UniProtKB-KW"/>
</dbReference>
<evidence type="ECO:0000256" key="9">
    <source>
        <dbReference type="ARBA" id="ARBA00047725"/>
    </source>
</evidence>
<sequence length="279" mass="31255">MNVQNVDYKNPQAAQQFTQSLRETGFGVVRNHPVPQALVERIYAGWTAFFENEGKHQWRFDPATHAGFFPASVSETAKGQTQKDLKEYFHIYPGTKVPESLQADIDEYYRIAQEVATTLLGWIEANTPEEVSKRFSESLSSMIRDSHQTLLRVLYYPALEGEETPGAVRAGAHEDINLITVLPASNEAGLEVKGRDGQWLPVPCDPGQLIINVGDMLQEASSGYFPSTTHRVVNPEGASRQRARLSLPLFLHPRPEVVLSERYSADGYLKERLRELGVS</sequence>
<comment type="pathway">
    <text evidence="2">Alkene biosynthesis; ethylene biosynthesis via 2-oxoglutarate.</text>
</comment>
<dbReference type="Pfam" id="PF03171">
    <property type="entry name" value="2OG-FeII_Oxy"/>
    <property type="match status" value="1"/>
</dbReference>
<dbReference type="InterPro" id="IPR050231">
    <property type="entry name" value="Iron_ascorbate_oxido_reductase"/>
</dbReference>
<dbReference type="RefSeq" id="WP_090130442.1">
    <property type="nucleotide sequence ID" value="NZ_FOLY01000001.1"/>
</dbReference>
<evidence type="ECO:0000256" key="7">
    <source>
        <dbReference type="ARBA" id="ARBA00031011"/>
    </source>
</evidence>
<evidence type="ECO:0000256" key="5">
    <source>
        <dbReference type="ARBA" id="ARBA00019045"/>
    </source>
</evidence>
<evidence type="ECO:0000256" key="11">
    <source>
        <dbReference type="RuleBase" id="RU003682"/>
    </source>
</evidence>
<dbReference type="PANTHER" id="PTHR47990">
    <property type="entry name" value="2-OXOGLUTARATE (2OG) AND FE(II)-DEPENDENT OXYGENASE SUPERFAMILY PROTEIN-RELATED"/>
    <property type="match status" value="1"/>
</dbReference>
<dbReference type="PROSITE" id="PS51471">
    <property type="entry name" value="FE2OG_OXY"/>
    <property type="match status" value="1"/>
</dbReference>
<evidence type="ECO:0000313" key="13">
    <source>
        <dbReference type="EMBL" id="SFC08957.1"/>
    </source>
</evidence>
<dbReference type="STRING" id="402385.SAMN05421848_0497"/>
<keyword evidence="6" id="KW-0266">Ethylene biosynthesis</keyword>
<dbReference type="Proteomes" id="UP000199046">
    <property type="component" value="Unassembled WGS sequence"/>
</dbReference>
<evidence type="ECO:0000313" key="14">
    <source>
        <dbReference type="Proteomes" id="UP000199046"/>
    </source>
</evidence>
<evidence type="ECO:0000256" key="10">
    <source>
        <dbReference type="ARBA" id="ARBA00049359"/>
    </source>
</evidence>
<dbReference type="EC" id="1.14.20.7" evidence="3"/>
<dbReference type="Gene3D" id="2.60.120.330">
    <property type="entry name" value="B-lactam Antibiotic, Isopenicillin N Synthase, Chain"/>
    <property type="match status" value="1"/>
</dbReference>
<dbReference type="InterPro" id="IPR005123">
    <property type="entry name" value="Oxoglu/Fe-dep_dioxygenase_dom"/>
</dbReference>
<evidence type="ECO:0000256" key="8">
    <source>
        <dbReference type="ARBA" id="ARBA00031282"/>
    </source>
</evidence>
<comment type="cofactor">
    <cofactor evidence="1">
        <name>Fe(2+)</name>
        <dbReference type="ChEBI" id="CHEBI:29033"/>
    </cofactor>
</comment>
<dbReference type="InterPro" id="IPR026992">
    <property type="entry name" value="DIOX_N"/>
</dbReference>
<dbReference type="EMBL" id="FOLY01000001">
    <property type="protein sequence ID" value="SFC08957.1"/>
    <property type="molecule type" value="Genomic_DNA"/>
</dbReference>
<dbReference type="AlphaFoldDB" id="A0A1I1GB63"/>
<dbReference type="GO" id="GO:0102276">
    <property type="term" value="F:2-oxoglutarate oxygenase/decarboxylase (ethylene-forming) activity"/>
    <property type="evidence" value="ECO:0007669"/>
    <property type="project" value="UniProtKB-EC"/>
</dbReference>
<accession>A0A1I1GB63</accession>
<keyword evidence="11" id="KW-0560">Oxidoreductase</keyword>
<dbReference type="InterPro" id="IPR027443">
    <property type="entry name" value="IPNS-like_sf"/>
</dbReference>
<evidence type="ECO:0000259" key="12">
    <source>
        <dbReference type="PROSITE" id="PS51471"/>
    </source>
</evidence>
<keyword evidence="11" id="KW-0479">Metal-binding</keyword>
<dbReference type="SUPFAM" id="SSF51197">
    <property type="entry name" value="Clavaminate synthase-like"/>
    <property type="match status" value="1"/>
</dbReference>
<reference evidence="14" key="1">
    <citation type="submission" date="2016-10" db="EMBL/GenBank/DDBJ databases">
        <authorList>
            <person name="Varghese N."/>
            <person name="Submissions S."/>
        </authorList>
    </citation>
    <scope>NUCLEOTIDE SEQUENCE [LARGE SCALE GENOMIC DNA]</scope>
    <source>
        <strain evidence="14">DSM 23439</strain>
    </source>
</reference>
<comment type="similarity">
    <text evidence="11">Belongs to the iron/ascorbate-dependent oxidoreductase family.</text>
</comment>
<evidence type="ECO:0000256" key="3">
    <source>
        <dbReference type="ARBA" id="ARBA00012293"/>
    </source>
</evidence>
<proteinExistence type="inferred from homology"/>
<keyword evidence="11" id="KW-0408">Iron</keyword>
<evidence type="ECO:0000256" key="6">
    <source>
        <dbReference type="ARBA" id="ARBA00022666"/>
    </source>
</evidence>
<dbReference type="Pfam" id="PF14226">
    <property type="entry name" value="DIOX_N"/>
    <property type="match status" value="1"/>
</dbReference>
<dbReference type="InterPro" id="IPR044861">
    <property type="entry name" value="IPNS-like_FE2OG_OXY"/>
</dbReference>
<comment type="catalytic activity">
    <reaction evidence="10">
        <text>L-arginine + 2-oxoglutarate + O2 = guanidine + L-glutamate 5-semialdehyde + succinate + CO2</text>
        <dbReference type="Rhea" id="RHEA:31535"/>
        <dbReference type="ChEBI" id="CHEBI:15379"/>
        <dbReference type="ChEBI" id="CHEBI:16526"/>
        <dbReference type="ChEBI" id="CHEBI:16810"/>
        <dbReference type="ChEBI" id="CHEBI:30031"/>
        <dbReference type="ChEBI" id="CHEBI:30087"/>
        <dbReference type="ChEBI" id="CHEBI:32682"/>
        <dbReference type="ChEBI" id="CHEBI:58066"/>
        <dbReference type="EC" id="1.14.20.7"/>
    </reaction>
</comment>
<gene>
    <name evidence="13" type="ORF">SAMN05421848_0497</name>
</gene>
<organism evidence="13 14">
    <name type="scientific">Kushneria avicenniae</name>
    <dbReference type="NCBI Taxonomy" id="402385"/>
    <lineage>
        <taxon>Bacteria</taxon>
        <taxon>Pseudomonadati</taxon>
        <taxon>Pseudomonadota</taxon>
        <taxon>Gammaproteobacteria</taxon>
        <taxon>Oceanospirillales</taxon>
        <taxon>Halomonadaceae</taxon>
        <taxon>Kushneria</taxon>
    </lineage>
</organism>
<dbReference type="EC" id="1.13.12.19" evidence="4"/>
<comment type="catalytic activity">
    <reaction evidence="9">
        <text>2-oxoglutarate + O2 + 2 H(+) = ethene + 3 CO2 + H2O</text>
        <dbReference type="Rhea" id="RHEA:31523"/>
        <dbReference type="ChEBI" id="CHEBI:15377"/>
        <dbReference type="ChEBI" id="CHEBI:15378"/>
        <dbReference type="ChEBI" id="CHEBI:15379"/>
        <dbReference type="ChEBI" id="CHEBI:16526"/>
        <dbReference type="ChEBI" id="CHEBI:16810"/>
        <dbReference type="ChEBI" id="CHEBI:18153"/>
        <dbReference type="EC" id="1.13.12.19"/>
    </reaction>
</comment>
<evidence type="ECO:0000256" key="2">
    <source>
        <dbReference type="ARBA" id="ARBA00004767"/>
    </source>
</evidence>
<keyword evidence="14" id="KW-1185">Reference proteome</keyword>
<evidence type="ECO:0000256" key="1">
    <source>
        <dbReference type="ARBA" id="ARBA00001954"/>
    </source>
</evidence>
<dbReference type="GO" id="GO:0009693">
    <property type="term" value="P:ethylene biosynthetic process"/>
    <property type="evidence" value="ECO:0007669"/>
    <property type="project" value="UniProtKB-KW"/>
</dbReference>
<name>A0A1I1GB63_9GAMM</name>
<feature type="domain" description="Fe2OG dioxygenase" evidence="12">
    <location>
        <begin position="145"/>
        <end position="253"/>
    </location>
</feature>
<protein>
    <recommendedName>
        <fullName evidence="5">2-oxoglutarate-dependent ethylene/succinate-forming enzyme</fullName>
        <ecNumber evidence="4">1.13.12.19</ecNumber>
        <ecNumber evidence="3">1.14.20.7</ecNumber>
    </recommendedName>
    <alternativeName>
        <fullName evidence="7">2-oxoglutarate dioxygenase (ethylene-forming)</fullName>
    </alternativeName>
    <alternativeName>
        <fullName evidence="8">2-oxoglutarate/L-arginine monooxygenase/decarboxylase (succinate-forming)</fullName>
    </alternativeName>
</protein>